<dbReference type="GO" id="GO:0070043">
    <property type="term" value="F:rRNA (guanine-N7-)-methyltransferase activity"/>
    <property type="evidence" value="ECO:0007669"/>
    <property type="project" value="UniProtKB-UniRule"/>
</dbReference>
<evidence type="ECO:0000256" key="5">
    <source>
        <dbReference type="ARBA" id="ARBA00022691"/>
    </source>
</evidence>
<keyword evidence="8" id="KW-1185">Reference proteome</keyword>
<dbReference type="PIRSF" id="PIRSF003078">
    <property type="entry name" value="GidB"/>
    <property type="match status" value="1"/>
</dbReference>
<evidence type="ECO:0000313" key="8">
    <source>
        <dbReference type="Proteomes" id="UP000316714"/>
    </source>
</evidence>
<dbReference type="AlphaFoldDB" id="A0A5C5VK34"/>
<dbReference type="EMBL" id="SIHJ01000001">
    <property type="protein sequence ID" value="TWT38175.1"/>
    <property type="molecule type" value="Genomic_DNA"/>
</dbReference>
<dbReference type="PANTHER" id="PTHR31760">
    <property type="entry name" value="S-ADENOSYL-L-METHIONINE-DEPENDENT METHYLTRANSFERASES SUPERFAMILY PROTEIN"/>
    <property type="match status" value="1"/>
</dbReference>
<feature type="binding site" evidence="6">
    <location>
        <position position="146"/>
    </location>
    <ligand>
        <name>S-adenosyl-L-methionine</name>
        <dbReference type="ChEBI" id="CHEBI:59789"/>
    </ligand>
</feature>
<dbReference type="NCBIfam" id="TIGR00138">
    <property type="entry name" value="rsmG_gidB"/>
    <property type="match status" value="1"/>
</dbReference>
<evidence type="ECO:0000256" key="2">
    <source>
        <dbReference type="ARBA" id="ARBA00022552"/>
    </source>
</evidence>
<sequence length="220" mass="24743">MAESPVEPEETLAEVLARFEYELPEEQIELLDAYRRELWAWNEKMNLTRHTTLEKFVTRDVGDSLELANLLDEGERVLDVGSGGGVPGVILAIARPDLKVSLCESVAKKAQALDQMVTTLGLNVKVYPARAEDLLEATTFDTLVARAVAPMRKLLYWLAPRWDAFDRLLLIKGRNWVAERGEARHHGLLKPLELRKAAEYVTRGADAVSVILKIEPKQDD</sequence>
<gene>
    <name evidence="6 7" type="primary">rsmG</name>
    <name evidence="7" type="ORF">KOR34_31430</name>
</gene>
<comment type="function">
    <text evidence="6">Specifically methylates the N7 position of a guanine in 16S rRNA.</text>
</comment>
<feature type="binding site" evidence="6">
    <location>
        <position position="81"/>
    </location>
    <ligand>
        <name>S-adenosyl-L-methionine</name>
        <dbReference type="ChEBI" id="CHEBI:59789"/>
    </ligand>
</feature>
<protein>
    <recommendedName>
        <fullName evidence="6">Ribosomal RNA small subunit methyltransferase G</fullName>
        <ecNumber evidence="6">2.1.1.-</ecNumber>
    </recommendedName>
    <alternativeName>
        <fullName evidence="6">16S rRNA 7-methylguanosine methyltransferase</fullName>
        <shortName evidence="6">16S rRNA m7G methyltransferase</shortName>
    </alternativeName>
</protein>
<dbReference type="Proteomes" id="UP000316714">
    <property type="component" value="Unassembled WGS sequence"/>
</dbReference>
<dbReference type="EC" id="2.1.1.-" evidence="6"/>
<proteinExistence type="inferred from homology"/>
<dbReference type="HAMAP" id="MF_00074">
    <property type="entry name" value="16SrRNA_methyltr_G"/>
    <property type="match status" value="1"/>
</dbReference>
<keyword evidence="5 6" id="KW-0949">S-adenosyl-L-methionine</keyword>
<keyword evidence="3 6" id="KW-0489">Methyltransferase</keyword>
<evidence type="ECO:0000256" key="3">
    <source>
        <dbReference type="ARBA" id="ARBA00022603"/>
    </source>
</evidence>
<evidence type="ECO:0000313" key="7">
    <source>
        <dbReference type="EMBL" id="TWT38175.1"/>
    </source>
</evidence>
<evidence type="ECO:0000256" key="6">
    <source>
        <dbReference type="HAMAP-Rule" id="MF_00074"/>
    </source>
</evidence>
<dbReference type="RefSeq" id="WP_228714626.1">
    <property type="nucleotide sequence ID" value="NZ_SIHJ01000001.1"/>
</dbReference>
<name>A0A5C5VK34_9BACT</name>
<comment type="caution">
    <text evidence="7">The sequence shown here is derived from an EMBL/GenBank/DDBJ whole genome shotgun (WGS) entry which is preliminary data.</text>
</comment>
<accession>A0A5C5VK34</accession>
<organism evidence="7 8">
    <name type="scientific">Posidoniimonas corsicana</name>
    <dbReference type="NCBI Taxonomy" id="1938618"/>
    <lineage>
        <taxon>Bacteria</taxon>
        <taxon>Pseudomonadati</taxon>
        <taxon>Planctomycetota</taxon>
        <taxon>Planctomycetia</taxon>
        <taxon>Pirellulales</taxon>
        <taxon>Lacipirellulaceae</taxon>
        <taxon>Posidoniimonas</taxon>
    </lineage>
</organism>
<dbReference type="Gene3D" id="3.40.50.150">
    <property type="entry name" value="Vaccinia Virus protein VP39"/>
    <property type="match status" value="1"/>
</dbReference>
<dbReference type="SUPFAM" id="SSF53335">
    <property type="entry name" value="S-adenosyl-L-methionine-dependent methyltransferases"/>
    <property type="match status" value="1"/>
</dbReference>
<keyword evidence="2 6" id="KW-0698">rRNA processing</keyword>
<dbReference type="InterPro" id="IPR029063">
    <property type="entry name" value="SAM-dependent_MTases_sf"/>
</dbReference>
<evidence type="ECO:0000256" key="4">
    <source>
        <dbReference type="ARBA" id="ARBA00022679"/>
    </source>
</evidence>
<feature type="binding site" evidence="6">
    <location>
        <begin position="131"/>
        <end position="132"/>
    </location>
    <ligand>
        <name>S-adenosyl-L-methionine</name>
        <dbReference type="ChEBI" id="CHEBI:59789"/>
    </ligand>
</feature>
<comment type="similarity">
    <text evidence="6">Belongs to the methyltransferase superfamily. RNA methyltransferase RsmG family.</text>
</comment>
<reference evidence="7 8" key="1">
    <citation type="submission" date="2019-02" db="EMBL/GenBank/DDBJ databases">
        <title>Deep-cultivation of Planctomycetes and their phenomic and genomic characterization uncovers novel biology.</title>
        <authorList>
            <person name="Wiegand S."/>
            <person name="Jogler M."/>
            <person name="Boedeker C."/>
            <person name="Pinto D."/>
            <person name="Vollmers J."/>
            <person name="Rivas-Marin E."/>
            <person name="Kohn T."/>
            <person name="Peeters S.H."/>
            <person name="Heuer A."/>
            <person name="Rast P."/>
            <person name="Oberbeckmann S."/>
            <person name="Bunk B."/>
            <person name="Jeske O."/>
            <person name="Meyerdierks A."/>
            <person name="Storesund J.E."/>
            <person name="Kallscheuer N."/>
            <person name="Luecker S."/>
            <person name="Lage O.M."/>
            <person name="Pohl T."/>
            <person name="Merkel B.J."/>
            <person name="Hornburger P."/>
            <person name="Mueller R.-W."/>
            <person name="Bruemmer F."/>
            <person name="Labrenz M."/>
            <person name="Spormann A.M."/>
            <person name="Op Den Camp H."/>
            <person name="Overmann J."/>
            <person name="Amann R."/>
            <person name="Jetten M.S.M."/>
            <person name="Mascher T."/>
            <person name="Medema M.H."/>
            <person name="Devos D.P."/>
            <person name="Kaster A.-K."/>
            <person name="Ovreas L."/>
            <person name="Rohde M."/>
            <person name="Galperin M.Y."/>
            <person name="Jogler C."/>
        </authorList>
    </citation>
    <scope>NUCLEOTIDE SEQUENCE [LARGE SCALE GENOMIC DNA]</scope>
    <source>
        <strain evidence="7 8">KOR34</strain>
    </source>
</reference>
<dbReference type="GO" id="GO:0005829">
    <property type="term" value="C:cytosol"/>
    <property type="evidence" value="ECO:0007669"/>
    <property type="project" value="TreeGrafter"/>
</dbReference>
<evidence type="ECO:0000256" key="1">
    <source>
        <dbReference type="ARBA" id="ARBA00022490"/>
    </source>
</evidence>
<dbReference type="PANTHER" id="PTHR31760:SF0">
    <property type="entry name" value="S-ADENOSYL-L-METHIONINE-DEPENDENT METHYLTRANSFERASES SUPERFAMILY PROTEIN"/>
    <property type="match status" value="1"/>
</dbReference>
<dbReference type="Pfam" id="PF02527">
    <property type="entry name" value="GidB"/>
    <property type="match status" value="1"/>
</dbReference>
<dbReference type="InterPro" id="IPR003682">
    <property type="entry name" value="rRNA_ssu_MeTfrase_G"/>
</dbReference>
<comment type="subcellular location">
    <subcellularLocation>
        <location evidence="6">Cytoplasm</location>
    </subcellularLocation>
</comment>
<comment type="caution">
    <text evidence="6">Lacks conserved residue(s) required for the propagation of feature annotation.</text>
</comment>
<keyword evidence="4 6" id="KW-0808">Transferase</keyword>
<keyword evidence="1 6" id="KW-0963">Cytoplasm</keyword>